<dbReference type="GO" id="GO:0016853">
    <property type="term" value="F:isomerase activity"/>
    <property type="evidence" value="ECO:0007669"/>
    <property type="project" value="UniProtKB-KW"/>
</dbReference>
<keyword evidence="3" id="KW-0413">Isomerase</keyword>
<name>A0ABQ7FII8_9ACTN</name>
<sequence length="451" mass="44410">MTPPATSPTPPAAAPPGGPGLRLGYGTNGLTDLRLDDALALLADLGYDGVGLTLDHMHLDPLAPDLAARTRKTAARLSALGLSVAVETGARYVLDPRRKHHPTLLEDDPDARGARIALLLKAVRVAADLGAHAVHCFSGITPPGVPADTAWLRLAESMAPVVSAADAAGVPLAIEPEPGHLLATIADFHRLRTALGAPDALGLTLDLGHCQCLEPEPPADCVRATAPWVRHVQIEDMRRGVHEHLPFGEGEMDFPPVLAALRETGYRGLVGVELPRDSHRGPELARASYAFLRRAEEEAAAEAEAEAAAKARVRAGAAPTGSGDPGAAAPGRASGAGSGLGSGTASGLGSGAAGRASGTASATDAGGASGAGRAPGAARGTAPGAAPGAGPASDAAGPSGAVSGAVTGGPGRAAPSGAVTEASSGIPSGASSGTPPGNPSGTPTAATHDGR</sequence>
<comment type="caution">
    <text evidence="3">The sequence shown here is derived from an EMBL/GenBank/DDBJ whole genome shotgun (WGS) entry which is preliminary data.</text>
</comment>
<feature type="compositionally biased region" description="Low complexity" evidence="1">
    <location>
        <begin position="422"/>
        <end position="451"/>
    </location>
</feature>
<proteinExistence type="predicted"/>
<dbReference type="SUPFAM" id="SSF51658">
    <property type="entry name" value="Xylose isomerase-like"/>
    <property type="match status" value="1"/>
</dbReference>
<dbReference type="PANTHER" id="PTHR12110:SF52">
    <property type="entry name" value="XYLOSE ISOMERASE"/>
    <property type="match status" value="1"/>
</dbReference>
<organism evidence="3 4">
    <name type="scientific">Streptomyces lycii</name>
    <dbReference type="NCBI Taxonomy" id="2654337"/>
    <lineage>
        <taxon>Bacteria</taxon>
        <taxon>Bacillati</taxon>
        <taxon>Actinomycetota</taxon>
        <taxon>Actinomycetes</taxon>
        <taxon>Kitasatosporales</taxon>
        <taxon>Streptomycetaceae</taxon>
        <taxon>Streptomyces</taxon>
    </lineage>
</organism>
<evidence type="ECO:0000313" key="4">
    <source>
        <dbReference type="Proteomes" id="UP000621266"/>
    </source>
</evidence>
<feature type="domain" description="Xylose isomerase-like TIM barrel" evidence="2">
    <location>
        <begin position="39"/>
        <end position="294"/>
    </location>
</feature>
<feature type="compositionally biased region" description="Low complexity" evidence="1">
    <location>
        <begin position="353"/>
        <end position="405"/>
    </location>
</feature>
<dbReference type="Gene3D" id="3.20.20.150">
    <property type="entry name" value="Divalent-metal-dependent TIM barrel enzymes"/>
    <property type="match status" value="1"/>
</dbReference>
<dbReference type="InterPro" id="IPR013022">
    <property type="entry name" value="Xyl_isomerase-like_TIM-brl"/>
</dbReference>
<feature type="compositionally biased region" description="Gly residues" evidence="1">
    <location>
        <begin position="334"/>
        <end position="352"/>
    </location>
</feature>
<dbReference type="Proteomes" id="UP000621266">
    <property type="component" value="Unassembled WGS sequence"/>
</dbReference>
<dbReference type="EMBL" id="WHPN01000305">
    <property type="protein sequence ID" value="KAF4407631.1"/>
    <property type="molecule type" value="Genomic_DNA"/>
</dbReference>
<accession>A0ABQ7FII8</accession>
<feature type="compositionally biased region" description="Low complexity" evidence="1">
    <location>
        <begin position="316"/>
        <end position="333"/>
    </location>
</feature>
<keyword evidence="4" id="KW-1185">Reference proteome</keyword>
<dbReference type="PANTHER" id="PTHR12110">
    <property type="entry name" value="HYDROXYPYRUVATE ISOMERASE"/>
    <property type="match status" value="1"/>
</dbReference>
<dbReference type="InterPro" id="IPR036237">
    <property type="entry name" value="Xyl_isomerase-like_sf"/>
</dbReference>
<reference evidence="3 4" key="1">
    <citation type="submission" date="2019-10" db="EMBL/GenBank/DDBJ databases">
        <title>Streptomyces tenebrisbrunneis sp.nov., an endogenous actinomycete isolated from of Lycium ruthenicum.</title>
        <authorList>
            <person name="Ma L."/>
        </authorList>
    </citation>
    <scope>NUCLEOTIDE SEQUENCE [LARGE SCALE GENOMIC DNA]</scope>
    <source>
        <strain evidence="3 4">TRM 66187</strain>
    </source>
</reference>
<dbReference type="Pfam" id="PF01261">
    <property type="entry name" value="AP_endonuc_2"/>
    <property type="match status" value="1"/>
</dbReference>
<evidence type="ECO:0000313" key="3">
    <source>
        <dbReference type="EMBL" id="KAF4407631.1"/>
    </source>
</evidence>
<dbReference type="InterPro" id="IPR050312">
    <property type="entry name" value="IolE/XylAMocC-like"/>
</dbReference>
<feature type="region of interest" description="Disordered" evidence="1">
    <location>
        <begin position="1"/>
        <end position="23"/>
    </location>
</feature>
<gene>
    <name evidence="3" type="ORF">GCU69_18560</name>
</gene>
<feature type="region of interest" description="Disordered" evidence="1">
    <location>
        <begin position="316"/>
        <end position="451"/>
    </location>
</feature>
<evidence type="ECO:0000259" key="2">
    <source>
        <dbReference type="Pfam" id="PF01261"/>
    </source>
</evidence>
<protein>
    <submittedName>
        <fullName evidence="3">Sugar phosphate isomerase/epimerase</fullName>
    </submittedName>
</protein>
<evidence type="ECO:0000256" key="1">
    <source>
        <dbReference type="SAM" id="MobiDB-lite"/>
    </source>
</evidence>
<feature type="compositionally biased region" description="Pro residues" evidence="1">
    <location>
        <begin position="1"/>
        <end position="18"/>
    </location>
</feature>